<evidence type="ECO:0000256" key="6">
    <source>
        <dbReference type="SAM" id="MobiDB-lite"/>
    </source>
</evidence>
<feature type="compositionally biased region" description="Polar residues" evidence="6">
    <location>
        <begin position="341"/>
        <end position="351"/>
    </location>
</feature>
<evidence type="ECO:0000256" key="7">
    <source>
        <dbReference type="SAM" id="Phobius"/>
    </source>
</evidence>
<feature type="region of interest" description="Disordered" evidence="6">
    <location>
        <begin position="337"/>
        <end position="367"/>
    </location>
</feature>
<evidence type="ECO:0000256" key="2">
    <source>
        <dbReference type="ARBA" id="ARBA00022692"/>
    </source>
</evidence>
<dbReference type="AlphaFoldDB" id="A0A6J2WA21"/>
<reference evidence="10" key="1">
    <citation type="submission" date="2025-08" db="UniProtKB">
        <authorList>
            <consortium name="RefSeq"/>
        </authorList>
    </citation>
    <scope>IDENTIFICATION</scope>
</reference>
<evidence type="ECO:0000313" key="9">
    <source>
        <dbReference type="Proteomes" id="UP000504632"/>
    </source>
</evidence>
<dbReference type="InParanoid" id="A0A6J2WA21"/>
<evidence type="ECO:0000256" key="1">
    <source>
        <dbReference type="ARBA" id="ARBA00004479"/>
    </source>
</evidence>
<sequence length="574" mass="63725">MKTLSVPEKDEQPLSLVARGEEGQTDSLQVHCIWTVQRVTVTRADHRLHGGESSEKGWKLSCSEASQFDNGQFPWFRAAYKTPDYHTPLPKRVESPTASFHQTVEYFSLHAPQICLPLIRCASQPAGVCSAAAGFPPASTPGCVCADTWSSLKHRHRESNPRLRGDGLTSLSAVLRRPQERLQIVQIKIRFRSMPALRPRSFLGCRVWILLTVIHLTTNYSLCAPVGQGLALKLVPRPVPRLRSGSVPNRDAPSSQHWRTLGTLHRSVTHPVPLPGKVVKGLKLRGQRLRRPLQKRHLCPECQAKYSSSDGDLIAFLEESKVDAVRSLSRPRRQLKWDGYDSSQDSRTTTVEGYIDWGPTGDEDEGEDEVKIVPNTTMSTKALTTTVASITTTTATRSPGNPQRTYAVVTTMHPRRLSTTQPSVSFGVTVKPPKPMGDTPGLAVHQIITITVSLIMVIAALITTLVLKNCCAQSGNGRHSSHQRKINQQEESCQNLTDFTPARVPSKMDIFSAYNDSLQCSHECVRPAVSVYTDEMIQHTPMYKTAYNGNRPSPTERQLIPVAFVSDKWFEISC</sequence>
<dbReference type="InterPro" id="IPR039239">
    <property type="entry name" value="AJAP1"/>
</dbReference>
<dbReference type="OrthoDB" id="9949932at2759"/>
<keyword evidence="5 7" id="KW-0472">Membrane</keyword>
<organism evidence="9 10">
    <name type="scientific">Chanos chanos</name>
    <name type="common">Milkfish</name>
    <name type="synonym">Mugil chanos</name>
    <dbReference type="NCBI Taxonomy" id="29144"/>
    <lineage>
        <taxon>Eukaryota</taxon>
        <taxon>Metazoa</taxon>
        <taxon>Chordata</taxon>
        <taxon>Craniata</taxon>
        <taxon>Vertebrata</taxon>
        <taxon>Euteleostomi</taxon>
        <taxon>Actinopterygii</taxon>
        <taxon>Neopterygii</taxon>
        <taxon>Teleostei</taxon>
        <taxon>Ostariophysi</taxon>
        <taxon>Gonorynchiformes</taxon>
        <taxon>Chanidae</taxon>
        <taxon>Chanos</taxon>
    </lineage>
</organism>
<feature type="domain" description="AJAP1/PANP C-terminal" evidence="8">
    <location>
        <begin position="355"/>
        <end position="551"/>
    </location>
</feature>
<dbReference type="GeneID" id="115821414"/>
<protein>
    <submittedName>
        <fullName evidence="10">Adherens junction-associated protein 1</fullName>
    </submittedName>
</protein>
<dbReference type="RefSeq" id="XP_030641103.1">
    <property type="nucleotide sequence ID" value="XM_030785243.1"/>
</dbReference>
<evidence type="ECO:0000256" key="4">
    <source>
        <dbReference type="ARBA" id="ARBA00022989"/>
    </source>
</evidence>
<dbReference type="GO" id="GO:0008013">
    <property type="term" value="F:beta-catenin binding"/>
    <property type="evidence" value="ECO:0007669"/>
    <property type="project" value="TreeGrafter"/>
</dbReference>
<name>A0A6J2WA21_CHACN</name>
<accession>A0A6J2WA21</accession>
<dbReference type="PANTHER" id="PTHR32422">
    <property type="entry name" value="ADHERENS JUNCTION-ASSOCIATED PROTEIN 1"/>
    <property type="match status" value="1"/>
</dbReference>
<keyword evidence="3" id="KW-0732">Signal</keyword>
<keyword evidence="9" id="KW-1185">Reference proteome</keyword>
<proteinExistence type="predicted"/>
<keyword evidence="2 7" id="KW-0812">Transmembrane</keyword>
<dbReference type="CTD" id="55966"/>
<dbReference type="GO" id="GO:0044291">
    <property type="term" value="C:cell-cell contact zone"/>
    <property type="evidence" value="ECO:0007669"/>
    <property type="project" value="TreeGrafter"/>
</dbReference>
<dbReference type="PANTHER" id="PTHR32422:SF0">
    <property type="entry name" value="ADHERENS JUNCTION-ASSOCIATED PROTEIN 1"/>
    <property type="match status" value="1"/>
</dbReference>
<dbReference type="GO" id="GO:0009898">
    <property type="term" value="C:cytoplasmic side of plasma membrane"/>
    <property type="evidence" value="ECO:0007669"/>
    <property type="project" value="TreeGrafter"/>
</dbReference>
<dbReference type="Proteomes" id="UP000504632">
    <property type="component" value="Chromosome 9"/>
</dbReference>
<evidence type="ECO:0000313" key="10">
    <source>
        <dbReference type="RefSeq" id="XP_030641103.1"/>
    </source>
</evidence>
<feature type="transmembrane region" description="Helical" evidence="7">
    <location>
        <begin position="443"/>
        <end position="467"/>
    </location>
</feature>
<gene>
    <name evidence="10" type="primary">ajap1</name>
</gene>
<dbReference type="Pfam" id="PF15298">
    <property type="entry name" value="AJAP1_PANP_C"/>
    <property type="match status" value="1"/>
</dbReference>
<dbReference type="InterPro" id="IPR029198">
    <property type="entry name" value="AJAP1_PANP_C"/>
</dbReference>
<keyword evidence="4 7" id="KW-1133">Transmembrane helix</keyword>
<dbReference type="GO" id="GO:0005912">
    <property type="term" value="C:adherens junction"/>
    <property type="evidence" value="ECO:0007669"/>
    <property type="project" value="TreeGrafter"/>
</dbReference>
<evidence type="ECO:0000259" key="8">
    <source>
        <dbReference type="Pfam" id="PF15298"/>
    </source>
</evidence>
<evidence type="ECO:0000256" key="5">
    <source>
        <dbReference type="ARBA" id="ARBA00023136"/>
    </source>
</evidence>
<comment type="subcellular location">
    <subcellularLocation>
        <location evidence="1">Membrane</location>
        <topology evidence="1">Single-pass type I membrane protein</topology>
    </subcellularLocation>
</comment>
<evidence type="ECO:0000256" key="3">
    <source>
        <dbReference type="ARBA" id="ARBA00022729"/>
    </source>
</evidence>